<evidence type="ECO:0008006" key="2">
    <source>
        <dbReference type="Google" id="ProtNLM"/>
    </source>
</evidence>
<dbReference type="EMBL" id="OC320756">
    <property type="protein sequence ID" value="CAD7408765.1"/>
    <property type="molecule type" value="Genomic_DNA"/>
</dbReference>
<dbReference type="InterPro" id="IPR016435">
    <property type="entry name" value="DPH1/DPH2"/>
</dbReference>
<gene>
    <name evidence="1" type="ORF">TCEB3V08_LOCUS9690</name>
</gene>
<dbReference type="Gene3D" id="3.40.50.11840">
    <property type="entry name" value="Diphthamide synthesis DPH1/DPH2 domain 1"/>
    <property type="match status" value="1"/>
</dbReference>
<dbReference type="GO" id="GO:0017183">
    <property type="term" value="P:protein histidyl modification to diphthamide"/>
    <property type="evidence" value="ECO:0007669"/>
    <property type="project" value="InterPro"/>
</dbReference>
<dbReference type="SFLD" id="SFLDS00032">
    <property type="entry name" value="Radical_SAM_3-amino-3-carboxyp"/>
    <property type="match status" value="1"/>
</dbReference>
<dbReference type="PANTHER" id="PTHR10762">
    <property type="entry name" value="DIPHTHAMIDE BIOSYNTHESIS PROTEIN"/>
    <property type="match status" value="1"/>
</dbReference>
<sequence length="177" mass="19449">MAANEKLPRVIWTVETDTCCVDEVAAQHVGADAVIHFGHSCLSPTSRLPVLYVFRKSSLDVPHFVTCFKDTFPDTSERILLLYDVSYAHYMGEVSNLLMSAFRGCVLLSTGEVSNLLMSAFKGLCVSRLRVDQQDGGAGRTSLLAEGSQERDYHLVYVGQDGPMLTNLVISLPGDFQ</sequence>
<accession>A0A7R9D659</accession>
<dbReference type="Pfam" id="PF01866">
    <property type="entry name" value="Diphthamide_syn"/>
    <property type="match status" value="1"/>
</dbReference>
<dbReference type="GO" id="GO:0090560">
    <property type="term" value="F:2-(3-amino-3-carboxypropyl)histidine synthase activity"/>
    <property type="evidence" value="ECO:0007669"/>
    <property type="project" value="InterPro"/>
</dbReference>
<dbReference type="PANTHER" id="PTHR10762:SF2">
    <property type="entry name" value="2-(3-AMINO-3-CARBOXYPROPYL)HISTIDINE SYNTHASE SUBUNIT 2"/>
    <property type="match status" value="1"/>
</dbReference>
<dbReference type="NCBIfam" id="TIGR00322">
    <property type="entry name" value="diphth2_R"/>
    <property type="match status" value="1"/>
</dbReference>
<reference evidence="1" key="1">
    <citation type="submission" date="2020-11" db="EMBL/GenBank/DDBJ databases">
        <authorList>
            <person name="Tran Van P."/>
        </authorList>
    </citation>
    <scope>NUCLEOTIDE SEQUENCE</scope>
</reference>
<dbReference type="InterPro" id="IPR042263">
    <property type="entry name" value="DPH1/DPH2_1"/>
</dbReference>
<proteinExistence type="predicted"/>
<organism evidence="1">
    <name type="scientific">Timema cristinae</name>
    <name type="common">Walking stick</name>
    <dbReference type="NCBI Taxonomy" id="61476"/>
    <lineage>
        <taxon>Eukaryota</taxon>
        <taxon>Metazoa</taxon>
        <taxon>Ecdysozoa</taxon>
        <taxon>Arthropoda</taxon>
        <taxon>Hexapoda</taxon>
        <taxon>Insecta</taxon>
        <taxon>Pterygota</taxon>
        <taxon>Neoptera</taxon>
        <taxon>Polyneoptera</taxon>
        <taxon>Phasmatodea</taxon>
        <taxon>Timematodea</taxon>
        <taxon>Timematoidea</taxon>
        <taxon>Timematidae</taxon>
        <taxon>Timema</taxon>
    </lineage>
</organism>
<name>A0A7R9D659_TIMCR</name>
<protein>
    <recommendedName>
        <fullName evidence="2">2-(3-amino-3-carboxypropyl)histidine synthase</fullName>
    </recommendedName>
</protein>
<evidence type="ECO:0000313" key="1">
    <source>
        <dbReference type="EMBL" id="CAD7408765.1"/>
    </source>
</evidence>
<dbReference type="AlphaFoldDB" id="A0A7R9D659"/>